<comment type="similarity">
    <text evidence="1">Belongs to the UPF0235 family.</text>
</comment>
<feature type="region of interest" description="Disordered" evidence="2">
    <location>
        <begin position="10"/>
        <end position="36"/>
    </location>
</feature>
<dbReference type="SMART" id="SM01152">
    <property type="entry name" value="DUF167"/>
    <property type="match status" value="1"/>
</dbReference>
<accession>A0A1G2DDG0</accession>
<gene>
    <name evidence="3" type="ORF">A3D67_00540</name>
</gene>
<evidence type="ECO:0000256" key="1">
    <source>
        <dbReference type="ARBA" id="ARBA00010364"/>
    </source>
</evidence>
<dbReference type="EMBL" id="MHLN01000017">
    <property type="protein sequence ID" value="OGZ11665.1"/>
    <property type="molecule type" value="Genomic_DNA"/>
</dbReference>
<dbReference type="SUPFAM" id="SSF69786">
    <property type="entry name" value="YggU-like"/>
    <property type="match status" value="1"/>
</dbReference>
<name>A0A1G2DDG0_9BACT</name>
<reference evidence="3 4" key="1">
    <citation type="journal article" date="2016" name="Nat. Commun.">
        <title>Thousands of microbial genomes shed light on interconnected biogeochemical processes in an aquifer system.</title>
        <authorList>
            <person name="Anantharaman K."/>
            <person name="Brown C.T."/>
            <person name="Hug L.A."/>
            <person name="Sharon I."/>
            <person name="Castelle C.J."/>
            <person name="Probst A.J."/>
            <person name="Thomas B.C."/>
            <person name="Singh A."/>
            <person name="Wilkins M.J."/>
            <person name="Karaoz U."/>
            <person name="Brodie E.L."/>
            <person name="Williams K.H."/>
            <person name="Hubbard S.S."/>
            <person name="Banfield J.F."/>
        </authorList>
    </citation>
    <scope>NUCLEOTIDE SEQUENCE [LARGE SCALE GENOMIC DNA]</scope>
</reference>
<dbReference type="Gene3D" id="3.30.1200.10">
    <property type="entry name" value="YggU-like"/>
    <property type="match status" value="1"/>
</dbReference>
<organism evidence="3 4">
    <name type="scientific">Candidatus Lloydbacteria bacterium RIFCSPHIGHO2_02_FULL_51_22</name>
    <dbReference type="NCBI Taxonomy" id="1798663"/>
    <lineage>
        <taxon>Bacteria</taxon>
        <taxon>Candidatus Lloydiibacteriota</taxon>
    </lineage>
</organism>
<dbReference type="InterPro" id="IPR036591">
    <property type="entry name" value="YggU-like_sf"/>
</dbReference>
<sequence>MYLKVIVNSGAKKEKIEEGPASTKGSGGAKKKGELKISVREPAQRNLANTRVRELLAARFKVPLSAVRILAGHRSPRKLFSIDTSSHT</sequence>
<proteinExistence type="inferred from homology"/>
<protein>
    <submittedName>
        <fullName evidence="3">Uncharacterized protein</fullName>
    </submittedName>
</protein>
<comment type="caution">
    <text evidence="3">The sequence shown here is derived from an EMBL/GenBank/DDBJ whole genome shotgun (WGS) entry which is preliminary data.</text>
</comment>
<dbReference type="NCBIfam" id="TIGR00251">
    <property type="entry name" value="DUF167 family protein"/>
    <property type="match status" value="1"/>
</dbReference>
<dbReference type="Pfam" id="PF02594">
    <property type="entry name" value="DUF167"/>
    <property type="match status" value="1"/>
</dbReference>
<evidence type="ECO:0000256" key="2">
    <source>
        <dbReference type="SAM" id="MobiDB-lite"/>
    </source>
</evidence>
<evidence type="ECO:0000313" key="4">
    <source>
        <dbReference type="Proteomes" id="UP000178099"/>
    </source>
</evidence>
<dbReference type="AlphaFoldDB" id="A0A1G2DDG0"/>
<dbReference type="InterPro" id="IPR003746">
    <property type="entry name" value="DUF167"/>
</dbReference>
<evidence type="ECO:0000313" key="3">
    <source>
        <dbReference type="EMBL" id="OGZ11665.1"/>
    </source>
</evidence>
<dbReference type="Proteomes" id="UP000178099">
    <property type="component" value="Unassembled WGS sequence"/>
</dbReference>